<dbReference type="InterPro" id="IPR005018">
    <property type="entry name" value="DOMON_domain"/>
</dbReference>
<evidence type="ECO:0000256" key="7">
    <source>
        <dbReference type="SAM" id="Phobius"/>
    </source>
</evidence>
<keyword evidence="11" id="KW-1185">Reference proteome</keyword>
<feature type="domain" description="Cytochrome b561" evidence="10">
    <location>
        <begin position="576"/>
        <end position="704"/>
    </location>
</feature>
<evidence type="ECO:0000259" key="10">
    <source>
        <dbReference type="SMART" id="SM00665"/>
    </source>
</evidence>
<feature type="chain" id="PRO_5046137325" evidence="8">
    <location>
        <begin position="17"/>
        <end position="798"/>
    </location>
</feature>
<evidence type="ECO:0000256" key="2">
    <source>
        <dbReference type="ARBA" id="ARBA00022448"/>
    </source>
</evidence>
<keyword evidence="3 7" id="KW-0812">Transmembrane</keyword>
<reference evidence="12" key="1">
    <citation type="submission" date="2025-08" db="UniProtKB">
        <authorList>
            <consortium name="RefSeq"/>
        </authorList>
    </citation>
    <scope>IDENTIFICATION</scope>
</reference>
<keyword evidence="6 7" id="KW-0472">Membrane</keyword>
<feature type="domain" description="DOMON" evidence="9">
    <location>
        <begin position="71"/>
        <end position="168"/>
    </location>
</feature>
<feature type="transmembrane region" description="Helical" evidence="7">
    <location>
        <begin position="578"/>
        <end position="598"/>
    </location>
</feature>
<evidence type="ECO:0000259" key="9">
    <source>
        <dbReference type="SMART" id="SM00664"/>
    </source>
</evidence>
<dbReference type="Proteomes" id="UP001652625">
    <property type="component" value="Chromosome 03"/>
</dbReference>
<proteinExistence type="predicted"/>
<evidence type="ECO:0000256" key="1">
    <source>
        <dbReference type="ARBA" id="ARBA00004370"/>
    </source>
</evidence>
<feature type="domain" description="DOMON" evidence="9">
    <location>
        <begin position="437"/>
        <end position="535"/>
    </location>
</feature>
<dbReference type="Gene3D" id="1.20.120.1770">
    <property type="match status" value="1"/>
</dbReference>
<dbReference type="GeneID" id="100213924"/>
<dbReference type="PANTHER" id="PTHR47281">
    <property type="entry name" value="OS09G0557700 PROTEIN"/>
    <property type="match status" value="1"/>
</dbReference>
<evidence type="ECO:0000313" key="12">
    <source>
        <dbReference type="RefSeq" id="XP_065649312.1"/>
    </source>
</evidence>
<protein>
    <submittedName>
        <fullName evidence="12">Uncharacterized protein LOC100213924 isoform X3</fullName>
    </submittedName>
</protein>
<dbReference type="SMART" id="SM00664">
    <property type="entry name" value="DoH"/>
    <property type="match status" value="3"/>
</dbReference>
<keyword evidence="4" id="KW-0249">Electron transport</keyword>
<feature type="transmembrane region" description="Helical" evidence="7">
    <location>
        <begin position="774"/>
        <end position="796"/>
    </location>
</feature>
<comment type="subcellular location">
    <subcellularLocation>
        <location evidence="1">Membrane</location>
    </subcellularLocation>
</comment>
<dbReference type="InterPro" id="IPR045879">
    <property type="entry name" value="B561A"/>
</dbReference>
<evidence type="ECO:0000256" key="3">
    <source>
        <dbReference type="ARBA" id="ARBA00022692"/>
    </source>
</evidence>
<gene>
    <name evidence="12" type="primary">LOC100213924</name>
</gene>
<evidence type="ECO:0000313" key="11">
    <source>
        <dbReference type="Proteomes" id="UP001652625"/>
    </source>
</evidence>
<evidence type="ECO:0000256" key="6">
    <source>
        <dbReference type="ARBA" id="ARBA00023136"/>
    </source>
</evidence>
<dbReference type="InterPro" id="IPR006593">
    <property type="entry name" value="Cyt_b561/ferric_Rdtase_TM"/>
</dbReference>
<feature type="transmembrane region" description="Helical" evidence="7">
    <location>
        <begin position="651"/>
        <end position="671"/>
    </location>
</feature>
<dbReference type="RefSeq" id="XP_065649312.1">
    <property type="nucleotide sequence ID" value="XM_065793240.1"/>
</dbReference>
<evidence type="ECO:0000256" key="5">
    <source>
        <dbReference type="ARBA" id="ARBA00022989"/>
    </source>
</evidence>
<keyword evidence="2" id="KW-0813">Transport</keyword>
<evidence type="ECO:0000256" key="4">
    <source>
        <dbReference type="ARBA" id="ARBA00022982"/>
    </source>
</evidence>
<feature type="transmembrane region" description="Helical" evidence="7">
    <location>
        <begin position="619"/>
        <end position="639"/>
    </location>
</feature>
<feature type="transmembrane region" description="Helical" evidence="7">
    <location>
        <begin position="683"/>
        <end position="705"/>
    </location>
</feature>
<dbReference type="Pfam" id="PF03188">
    <property type="entry name" value="Cytochrom_B561"/>
    <property type="match status" value="1"/>
</dbReference>
<dbReference type="CDD" id="cd08760">
    <property type="entry name" value="Cyt_b561_FRRS1_like"/>
    <property type="match status" value="1"/>
</dbReference>
<feature type="signal peptide" evidence="8">
    <location>
        <begin position="1"/>
        <end position="16"/>
    </location>
</feature>
<dbReference type="PANTHER" id="PTHR47281:SF1">
    <property type="entry name" value="OS09G0557700 PROTEIN"/>
    <property type="match status" value="1"/>
</dbReference>
<evidence type="ECO:0000256" key="8">
    <source>
        <dbReference type="SAM" id="SignalP"/>
    </source>
</evidence>
<name>A0ABM4BJV6_HYDVU</name>
<accession>A0ABM4BJV6</accession>
<sequence length="798" mass="90284">MSYIIIFTLIYSMALSEETSMITTEDCYKTADCFLLPEYCTNSDNCDVLVKYNFDSISKVIFITLSTNGKWVGFAQTNNLNMTQKMQNIKGEICFNNNTVATLVNFHALRNTRPKFSAVVSGVNAKEMYILPSGSVVCKYSRSLFASISSEEYMLSLNETVDVVYAHGTRLGGDGYPSYHGKMNHSYYSEKVDMKKIRSRSESLITTEDCYKTADCFLLPEYCTNSDNCDVLVKYNFDSVKSMFSITLATNKIWVGFAQTYNLNMTQKMQNIKGEICFNNNSIASIANFHGLRNTKPNFFSLLNGIDVKEMYVLPSGSVVCKYSRSLLAPVGSEEYMFSLDQPVNVVYAYGMQLRNDGYPSYHGPKNHSYYSEKVDMKKIRPRSDSLMDFSKCGKEFSCFLKPAGCIKNCKVAATFEYDANSEKVIFQLWASKSLKYVAFGQRPDNNNNFMIKIRGEYCSRSQVVGFGHFNGNNLNEAGTPQWVSEVDQVKLLLSEVLPDDSFFCRYERPLVLSSKNMDYLYDMSYPLYAAIAFGNSLSENFPDYHNGHEISSNAINFKVVNDVSIDTLSIQLKKAHGSLMVLSWILFVTCGIFMSRYMKPFLTNKIAGKDAWFRIHHIFMLSALLCMIVGFIIILVFFKGKLYLNDIHHSLGFSVFILGLLQPVLATFRCAPDHKNRVIFNWVHRFIGMTSWLIAVLAVVFGLKKLSIDIVPIIVFACVVLVLFISLDIIQLFVIRSSAVEGSTYAKFISKSDSANNLEVNAQVKKKISKCHYIFMATIYAISCGVAIYYVVMIIKS</sequence>
<organism evidence="11 12">
    <name type="scientific">Hydra vulgaris</name>
    <name type="common">Hydra</name>
    <name type="synonym">Hydra attenuata</name>
    <dbReference type="NCBI Taxonomy" id="6087"/>
    <lineage>
        <taxon>Eukaryota</taxon>
        <taxon>Metazoa</taxon>
        <taxon>Cnidaria</taxon>
        <taxon>Hydrozoa</taxon>
        <taxon>Hydroidolina</taxon>
        <taxon>Anthoathecata</taxon>
        <taxon>Aplanulata</taxon>
        <taxon>Hydridae</taxon>
        <taxon>Hydra</taxon>
    </lineage>
</organism>
<feature type="transmembrane region" description="Helical" evidence="7">
    <location>
        <begin position="711"/>
        <end position="736"/>
    </location>
</feature>
<keyword evidence="5 7" id="KW-1133">Transmembrane helix</keyword>
<keyword evidence="8" id="KW-0732">Signal</keyword>
<feature type="domain" description="DOMON" evidence="9">
    <location>
        <begin position="254"/>
        <end position="351"/>
    </location>
</feature>
<dbReference type="SMART" id="SM00665">
    <property type="entry name" value="B561"/>
    <property type="match status" value="1"/>
</dbReference>